<dbReference type="InterPro" id="IPR003439">
    <property type="entry name" value="ABC_transporter-like_ATP-bd"/>
</dbReference>
<gene>
    <name evidence="6" type="ORF">K814_0129405</name>
</gene>
<dbReference type="InterPro" id="IPR003593">
    <property type="entry name" value="AAA+_ATPase"/>
</dbReference>
<dbReference type="GO" id="GO:0016887">
    <property type="term" value="F:ATP hydrolysis activity"/>
    <property type="evidence" value="ECO:0007669"/>
    <property type="project" value="InterPro"/>
</dbReference>
<comment type="caution">
    <text evidence="6">The sequence shown here is derived from an EMBL/GenBank/DDBJ whole genome shotgun (WGS) entry which is preliminary data.</text>
</comment>
<keyword evidence="1" id="KW-0677">Repeat</keyword>
<dbReference type="PROSITE" id="PS50893">
    <property type="entry name" value="ABC_TRANSPORTER_2"/>
    <property type="match status" value="2"/>
</dbReference>
<evidence type="ECO:0000256" key="1">
    <source>
        <dbReference type="ARBA" id="ARBA00022737"/>
    </source>
</evidence>
<organism evidence="6 7">
    <name type="scientific">Pseudomonas fluorescens LMG 5329</name>
    <dbReference type="NCBI Taxonomy" id="1324332"/>
    <lineage>
        <taxon>Bacteria</taxon>
        <taxon>Pseudomonadati</taxon>
        <taxon>Pseudomonadota</taxon>
        <taxon>Gammaproteobacteria</taxon>
        <taxon>Pseudomonadales</taxon>
        <taxon>Pseudomonadaceae</taxon>
        <taxon>Pseudomonas</taxon>
    </lineage>
</organism>
<dbReference type="InterPro" id="IPR017871">
    <property type="entry name" value="ABC_transporter-like_CS"/>
</dbReference>
<feature type="region of interest" description="Disordered" evidence="4">
    <location>
        <begin position="247"/>
        <end position="283"/>
    </location>
</feature>
<dbReference type="Pfam" id="PF00005">
    <property type="entry name" value="ABC_tran"/>
    <property type="match status" value="2"/>
</dbReference>
<dbReference type="Gene3D" id="3.40.50.300">
    <property type="entry name" value="P-loop containing nucleotide triphosphate hydrolases"/>
    <property type="match status" value="2"/>
</dbReference>
<dbReference type="FunFam" id="3.40.50.300:FF:001320">
    <property type="entry name" value="Heme ABC transporter ATP-binding protein"/>
    <property type="match status" value="1"/>
</dbReference>
<dbReference type="PANTHER" id="PTHR19211:SF6">
    <property type="entry name" value="BLL7188 PROTEIN"/>
    <property type="match status" value="1"/>
</dbReference>
<protein>
    <submittedName>
        <fullName evidence="6">ABC transporter ATP-binding protein</fullName>
    </submittedName>
</protein>
<dbReference type="InterPro" id="IPR027417">
    <property type="entry name" value="P-loop_NTPase"/>
</dbReference>
<feature type="domain" description="ABC transporter" evidence="5">
    <location>
        <begin position="343"/>
        <end position="540"/>
    </location>
</feature>
<dbReference type="OrthoDB" id="9808609at2"/>
<dbReference type="SUPFAM" id="SSF52540">
    <property type="entry name" value="P-loop containing nucleoside triphosphate hydrolases"/>
    <property type="match status" value="2"/>
</dbReference>
<keyword evidence="3 6" id="KW-0067">ATP-binding</keyword>
<evidence type="ECO:0000259" key="5">
    <source>
        <dbReference type="PROSITE" id="PS50893"/>
    </source>
</evidence>
<dbReference type="InterPro" id="IPR050611">
    <property type="entry name" value="ABCF"/>
</dbReference>
<dbReference type="SMART" id="SM00382">
    <property type="entry name" value="AAA"/>
    <property type="match status" value="2"/>
</dbReference>
<sequence>MTDVNRLPVLVSLQHLSFQFANGETLLDDLTLSIDHVPTGIVGRNGRGKSILARLIAGLLPPSSGSLNGAARVIYVAQSITVAPGETVADLTGTAVIFAALDRMARGAAEIDDLELIDDRWDLAERLRTALDDAGLSQLSWDTPADQLSGGQLARVAIIGALLAAPPLLVLDEPTNHLDSDGRAWLLRVLDAWRGGLVVVSHDRQLLNAMARIIELSPLGVNVYGGNYDAYRLQRDTEQQAASAALDHARLERSRERRRLQKDHDSLQRNAARSRKHAETANVDRFTKARWKGAATEIVSTVRSAHGQHKHELDAQVRQAYERVEDESPTLLALPASAVPNGRQVLSLVDAQLPWLPSTSMNLHLAGPVRVAVRGPNGCGKSTLLKVLAGQWQVVAGECRVHLPCAYIDQHLALLDDQRSIVEQLNLLDTPLAEAQLRTRLALLQLDALRVTQPTGQLSGGERLKAAMAIALWREVPAQLLLLDEPTNHLDLESVMAFEQALQGFNGAMLVVSHDATFLQSIKPTHFLDWHDTGWSLEPV</sequence>
<dbReference type="EMBL" id="ASGY01000234">
    <property type="protein sequence ID" value="KGE64428.1"/>
    <property type="molecule type" value="Genomic_DNA"/>
</dbReference>
<evidence type="ECO:0000313" key="7">
    <source>
        <dbReference type="Proteomes" id="UP000030060"/>
    </source>
</evidence>
<evidence type="ECO:0000256" key="2">
    <source>
        <dbReference type="ARBA" id="ARBA00022741"/>
    </source>
</evidence>
<dbReference type="Proteomes" id="UP000030060">
    <property type="component" value="Unassembled WGS sequence"/>
</dbReference>
<feature type="domain" description="ABC transporter" evidence="5">
    <location>
        <begin position="11"/>
        <end position="243"/>
    </location>
</feature>
<dbReference type="PANTHER" id="PTHR19211">
    <property type="entry name" value="ATP-BINDING TRANSPORT PROTEIN-RELATED"/>
    <property type="match status" value="1"/>
</dbReference>
<evidence type="ECO:0000313" key="6">
    <source>
        <dbReference type="EMBL" id="KGE64428.1"/>
    </source>
</evidence>
<name>A0A0A1YS68_PSEFL</name>
<evidence type="ECO:0000256" key="4">
    <source>
        <dbReference type="SAM" id="MobiDB-lite"/>
    </source>
</evidence>
<accession>A0A0A1YS68</accession>
<dbReference type="PROSITE" id="PS00211">
    <property type="entry name" value="ABC_TRANSPORTER_1"/>
    <property type="match status" value="1"/>
</dbReference>
<evidence type="ECO:0000256" key="3">
    <source>
        <dbReference type="ARBA" id="ARBA00022840"/>
    </source>
</evidence>
<dbReference type="RefSeq" id="WP_038850974.1">
    <property type="nucleotide sequence ID" value="NZ_ASGY01000234.1"/>
</dbReference>
<dbReference type="GO" id="GO:0005524">
    <property type="term" value="F:ATP binding"/>
    <property type="evidence" value="ECO:0007669"/>
    <property type="project" value="UniProtKB-KW"/>
</dbReference>
<reference evidence="6 7" key="1">
    <citation type="journal article" date="2013" name="Genome Announc.">
        <title>Draft Genome Sequence of Pseudomonas fluorescens LMG 5329, a White Line-Inducing Principle-Producing Bioindicator for the Mushroom Pathogen Pseudomonas tolaasii.</title>
        <authorList>
            <person name="Ghequire M.G."/>
            <person name="Rokni-Zadeh H."/>
            <person name="Zarrineh P."/>
            <person name="De Mot R."/>
        </authorList>
    </citation>
    <scope>NUCLEOTIDE SEQUENCE [LARGE SCALE GENOMIC DNA]</scope>
    <source>
        <strain evidence="6 7">LMG 5329</strain>
    </source>
</reference>
<keyword evidence="2" id="KW-0547">Nucleotide-binding</keyword>
<proteinExistence type="predicted"/>
<dbReference type="AlphaFoldDB" id="A0A0A1YS68"/>